<dbReference type="InterPro" id="IPR036034">
    <property type="entry name" value="PDZ_sf"/>
</dbReference>
<dbReference type="RefSeq" id="XP_005829321.1">
    <property type="nucleotide sequence ID" value="XM_005829264.1"/>
</dbReference>
<reference evidence="3" key="3">
    <citation type="submission" date="2016-03" db="UniProtKB">
        <authorList>
            <consortium name="EnsemblProtists"/>
        </authorList>
    </citation>
    <scope>IDENTIFICATION</scope>
</reference>
<proteinExistence type="predicted"/>
<dbReference type="Proteomes" id="UP000011087">
    <property type="component" value="Unassembled WGS sequence"/>
</dbReference>
<evidence type="ECO:0000313" key="3">
    <source>
        <dbReference type="EnsemblProtists" id="EKX42341"/>
    </source>
</evidence>
<evidence type="ECO:0000313" key="2">
    <source>
        <dbReference type="EMBL" id="EKX42341.1"/>
    </source>
</evidence>
<dbReference type="PaxDb" id="55529-EKX42341"/>
<dbReference type="GeneID" id="17299088"/>
<feature type="compositionally biased region" description="Polar residues" evidence="1">
    <location>
        <begin position="127"/>
        <end position="141"/>
    </location>
</feature>
<evidence type="ECO:0000313" key="4">
    <source>
        <dbReference type="Proteomes" id="UP000011087"/>
    </source>
</evidence>
<dbReference type="EMBL" id="JH993017">
    <property type="protein sequence ID" value="EKX42341.1"/>
    <property type="molecule type" value="Genomic_DNA"/>
</dbReference>
<reference evidence="2 4" key="1">
    <citation type="journal article" date="2012" name="Nature">
        <title>Algal genomes reveal evolutionary mosaicism and the fate of nucleomorphs.</title>
        <authorList>
            <consortium name="DOE Joint Genome Institute"/>
            <person name="Curtis B.A."/>
            <person name="Tanifuji G."/>
            <person name="Burki F."/>
            <person name="Gruber A."/>
            <person name="Irimia M."/>
            <person name="Maruyama S."/>
            <person name="Arias M.C."/>
            <person name="Ball S.G."/>
            <person name="Gile G.H."/>
            <person name="Hirakawa Y."/>
            <person name="Hopkins J.F."/>
            <person name="Kuo A."/>
            <person name="Rensing S.A."/>
            <person name="Schmutz J."/>
            <person name="Symeonidi A."/>
            <person name="Elias M."/>
            <person name="Eveleigh R.J."/>
            <person name="Herman E.K."/>
            <person name="Klute M.J."/>
            <person name="Nakayama T."/>
            <person name="Obornik M."/>
            <person name="Reyes-Prieto A."/>
            <person name="Armbrust E.V."/>
            <person name="Aves S.J."/>
            <person name="Beiko R.G."/>
            <person name="Coutinho P."/>
            <person name="Dacks J.B."/>
            <person name="Durnford D.G."/>
            <person name="Fast N.M."/>
            <person name="Green B.R."/>
            <person name="Grisdale C.J."/>
            <person name="Hempel F."/>
            <person name="Henrissat B."/>
            <person name="Hoppner M.P."/>
            <person name="Ishida K."/>
            <person name="Kim E."/>
            <person name="Koreny L."/>
            <person name="Kroth P.G."/>
            <person name="Liu Y."/>
            <person name="Malik S.B."/>
            <person name="Maier U.G."/>
            <person name="McRose D."/>
            <person name="Mock T."/>
            <person name="Neilson J.A."/>
            <person name="Onodera N.T."/>
            <person name="Poole A.M."/>
            <person name="Pritham E.J."/>
            <person name="Richards T.A."/>
            <person name="Rocap G."/>
            <person name="Roy S.W."/>
            <person name="Sarai C."/>
            <person name="Schaack S."/>
            <person name="Shirato S."/>
            <person name="Slamovits C.H."/>
            <person name="Spencer D.F."/>
            <person name="Suzuki S."/>
            <person name="Worden A.Z."/>
            <person name="Zauner S."/>
            <person name="Barry K."/>
            <person name="Bell C."/>
            <person name="Bharti A.K."/>
            <person name="Crow J.A."/>
            <person name="Grimwood J."/>
            <person name="Kramer R."/>
            <person name="Lindquist E."/>
            <person name="Lucas S."/>
            <person name="Salamov A."/>
            <person name="McFadden G.I."/>
            <person name="Lane C.E."/>
            <person name="Keeling P.J."/>
            <person name="Gray M.W."/>
            <person name="Grigoriev I.V."/>
            <person name="Archibald J.M."/>
        </authorList>
    </citation>
    <scope>NUCLEOTIDE SEQUENCE</scope>
    <source>
        <strain evidence="2 4">CCMP2712</strain>
    </source>
</reference>
<dbReference type="EnsemblProtists" id="EKX42341">
    <property type="protein sequence ID" value="EKX42341"/>
    <property type="gene ID" value="GUITHDRAFT_111616"/>
</dbReference>
<accession>L1J1G3</accession>
<evidence type="ECO:0000256" key="1">
    <source>
        <dbReference type="SAM" id="MobiDB-lite"/>
    </source>
</evidence>
<name>L1J1G3_GUITC</name>
<feature type="region of interest" description="Disordered" evidence="1">
    <location>
        <begin position="127"/>
        <end position="165"/>
    </location>
</feature>
<organism evidence="2">
    <name type="scientific">Guillardia theta (strain CCMP2712)</name>
    <name type="common">Cryptophyte</name>
    <dbReference type="NCBI Taxonomy" id="905079"/>
    <lineage>
        <taxon>Eukaryota</taxon>
        <taxon>Cryptophyceae</taxon>
        <taxon>Pyrenomonadales</taxon>
        <taxon>Geminigeraceae</taxon>
        <taxon>Guillardia</taxon>
    </lineage>
</organism>
<keyword evidence="4" id="KW-1185">Reference proteome</keyword>
<dbReference type="AlphaFoldDB" id="L1J1G3"/>
<sequence length="296" mass="32312">MEYVIAEEYHAPNNGRAASSMEYYSPKGKAASHLEYYSNKGRTTSSMEYFSPKELDHPYNGRPASGSSTYSFPELPLKPQDLPKPVIPRPVVGHGLVINSRLASSYQPNYEGKSSGRTLSLPAYTGSNTSSLPSMHSSASTVFADAEQDGSFSESETRSPKRDEEVRAGVGLLIHEKVDKSTGLVCRLVQDVLPDSDAAKNGVRVGDELIAGAVLVAHFEDGESRTEQWTVNGSTVRIDLKRLSGRFKGIVYFVDLVRRPLVGVSHRSTQATVKELHDLTPEQQAVLVTVHLCTIS</sequence>
<evidence type="ECO:0008006" key="5">
    <source>
        <dbReference type="Google" id="ProtNLM"/>
    </source>
</evidence>
<dbReference type="HOGENOM" id="CLU_941501_0_0_1"/>
<protein>
    <recommendedName>
        <fullName evidence="5">PDZ domain-containing protein</fullName>
    </recommendedName>
</protein>
<gene>
    <name evidence="2" type="ORF">GUITHDRAFT_111616</name>
</gene>
<dbReference type="SUPFAM" id="SSF50156">
    <property type="entry name" value="PDZ domain-like"/>
    <property type="match status" value="1"/>
</dbReference>
<reference evidence="4" key="2">
    <citation type="submission" date="2012-11" db="EMBL/GenBank/DDBJ databases">
        <authorList>
            <person name="Kuo A."/>
            <person name="Curtis B.A."/>
            <person name="Tanifuji G."/>
            <person name="Burki F."/>
            <person name="Gruber A."/>
            <person name="Irimia M."/>
            <person name="Maruyama S."/>
            <person name="Arias M.C."/>
            <person name="Ball S.G."/>
            <person name="Gile G.H."/>
            <person name="Hirakawa Y."/>
            <person name="Hopkins J.F."/>
            <person name="Rensing S.A."/>
            <person name="Schmutz J."/>
            <person name="Symeonidi A."/>
            <person name="Elias M."/>
            <person name="Eveleigh R.J."/>
            <person name="Herman E.K."/>
            <person name="Klute M.J."/>
            <person name="Nakayama T."/>
            <person name="Obornik M."/>
            <person name="Reyes-Prieto A."/>
            <person name="Armbrust E.V."/>
            <person name="Aves S.J."/>
            <person name="Beiko R.G."/>
            <person name="Coutinho P."/>
            <person name="Dacks J.B."/>
            <person name="Durnford D.G."/>
            <person name="Fast N.M."/>
            <person name="Green B.R."/>
            <person name="Grisdale C."/>
            <person name="Hempe F."/>
            <person name="Henrissat B."/>
            <person name="Hoppner M.P."/>
            <person name="Ishida K.-I."/>
            <person name="Kim E."/>
            <person name="Koreny L."/>
            <person name="Kroth P.G."/>
            <person name="Liu Y."/>
            <person name="Malik S.-B."/>
            <person name="Maier U.G."/>
            <person name="McRose D."/>
            <person name="Mock T."/>
            <person name="Neilson J.A."/>
            <person name="Onodera N.T."/>
            <person name="Poole A.M."/>
            <person name="Pritham E.J."/>
            <person name="Richards T.A."/>
            <person name="Rocap G."/>
            <person name="Roy S.W."/>
            <person name="Sarai C."/>
            <person name="Schaack S."/>
            <person name="Shirato S."/>
            <person name="Slamovits C.H."/>
            <person name="Spencer D.F."/>
            <person name="Suzuki S."/>
            <person name="Worden A.Z."/>
            <person name="Zauner S."/>
            <person name="Barry K."/>
            <person name="Bell C."/>
            <person name="Bharti A.K."/>
            <person name="Crow J.A."/>
            <person name="Grimwood J."/>
            <person name="Kramer R."/>
            <person name="Lindquist E."/>
            <person name="Lucas S."/>
            <person name="Salamov A."/>
            <person name="McFadden G.I."/>
            <person name="Lane C.E."/>
            <person name="Keeling P.J."/>
            <person name="Gray M.W."/>
            <person name="Grigoriev I.V."/>
            <person name="Archibald J.M."/>
        </authorList>
    </citation>
    <scope>NUCLEOTIDE SEQUENCE</scope>
    <source>
        <strain evidence="4">CCMP2712</strain>
    </source>
</reference>
<feature type="compositionally biased region" description="Basic and acidic residues" evidence="1">
    <location>
        <begin position="155"/>
        <end position="165"/>
    </location>
</feature>
<dbReference type="KEGG" id="gtt:GUITHDRAFT_111616"/>